<dbReference type="EMBL" id="MSTI01000057">
    <property type="protein sequence ID" value="OLV18793.1"/>
    <property type="molecule type" value="Genomic_DNA"/>
</dbReference>
<accession>A0A1U7P0U8</accession>
<dbReference type="AlphaFoldDB" id="A0A1U7P0U8"/>
<keyword evidence="3" id="KW-1185">Reference proteome</keyword>
<dbReference type="OrthoDB" id="73832at2"/>
<dbReference type="Gene3D" id="2.40.360.20">
    <property type="match status" value="1"/>
</dbReference>
<organism evidence="2 3">
    <name type="scientific">Deinococcus marmoris</name>
    <dbReference type="NCBI Taxonomy" id="249408"/>
    <lineage>
        <taxon>Bacteria</taxon>
        <taxon>Thermotogati</taxon>
        <taxon>Deinococcota</taxon>
        <taxon>Deinococci</taxon>
        <taxon>Deinococcales</taxon>
        <taxon>Deinococcaceae</taxon>
        <taxon>Deinococcus</taxon>
    </lineage>
</organism>
<dbReference type="Pfam" id="PF21347">
    <property type="entry name" value="DUF3108_like"/>
    <property type="match status" value="1"/>
</dbReference>
<evidence type="ECO:0000259" key="1">
    <source>
        <dbReference type="Pfam" id="PF21347"/>
    </source>
</evidence>
<gene>
    <name evidence="2" type="ORF">BOO71_0004756</name>
</gene>
<feature type="domain" description="DUF3108" evidence="1">
    <location>
        <begin position="132"/>
        <end position="191"/>
    </location>
</feature>
<dbReference type="Proteomes" id="UP000186607">
    <property type="component" value="Unassembled WGS sequence"/>
</dbReference>
<dbReference type="RefSeq" id="WP_075831456.1">
    <property type="nucleotide sequence ID" value="NZ_MSTI01000057.1"/>
</dbReference>
<sequence>MAWAAPASAGACDNALNPVQAGWVWTYRTTPGDTRKPTSTYTLGRAGAGAEFQEQSTGAGKPVNTTRFSCAGGAQTSLTPPQLGDIKLTRAAVSGVGIAAAPDWKPGASWSLVWDLEGRQGLLSGKALITARRQVLIREKVTVPAGTFDAWKVRGNLRVVGKLGPVPLNRDLGEFEEWYAEGVGLVKSSSSYSVTELMTLKK</sequence>
<reference evidence="2 3" key="1">
    <citation type="submission" date="2017-01" db="EMBL/GenBank/DDBJ databases">
        <title>Genome Analysis of Deinococcus marmoris KOPRI26562.</title>
        <authorList>
            <person name="Kim J.H."/>
            <person name="Oh H.-M."/>
        </authorList>
    </citation>
    <scope>NUCLEOTIDE SEQUENCE [LARGE SCALE GENOMIC DNA]</scope>
    <source>
        <strain evidence="2 3">KOPRI26562</strain>
    </source>
</reference>
<evidence type="ECO:0000313" key="2">
    <source>
        <dbReference type="EMBL" id="OLV18793.1"/>
    </source>
</evidence>
<comment type="caution">
    <text evidence="2">The sequence shown here is derived from an EMBL/GenBank/DDBJ whole genome shotgun (WGS) entry which is preliminary data.</text>
</comment>
<evidence type="ECO:0000313" key="3">
    <source>
        <dbReference type="Proteomes" id="UP000186607"/>
    </source>
</evidence>
<name>A0A1U7P0U8_9DEIO</name>
<protein>
    <recommendedName>
        <fullName evidence="1">DUF3108 domain-containing protein</fullName>
    </recommendedName>
</protein>
<proteinExistence type="predicted"/>
<dbReference type="InterPro" id="IPR049279">
    <property type="entry name" value="DUF3108-like"/>
</dbReference>